<dbReference type="RefSeq" id="WP_202768173.1">
    <property type="nucleotide sequence ID" value="NZ_JAESWA010000023.1"/>
</dbReference>
<keyword evidence="5" id="KW-1185">Reference proteome</keyword>
<comment type="catalytic activity">
    <reaction evidence="2">
        <text>a 3'-end 2',3'-cyclophospho-ribonucleotide-RNA + H2O = a 3'-end 2'-phospho-ribonucleotide-RNA + H(+)</text>
        <dbReference type="Rhea" id="RHEA:11828"/>
        <dbReference type="Rhea" id="RHEA-COMP:10464"/>
        <dbReference type="Rhea" id="RHEA-COMP:17353"/>
        <dbReference type="ChEBI" id="CHEBI:15377"/>
        <dbReference type="ChEBI" id="CHEBI:15378"/>
        <dbReference type="ChEBI" id="CHEBI:83064"/>
        <dbReference type="ChEBI" id="CHEBI:173113"/>
        <dbReference type="EC" id="3.1.4.58"/>
    </reaction>
</comment>
<dbReference type="NCBIfam" id="TIGR02258">
    <property type="entry name" value="2_5_ligase"/>
    <property type="match status" value="1"/>
</dbReference>
<dbReference type="Proteomes" id="UP000623681">
    <property type="component" value="Unassembled WGS sequence"/>
</dbReference>
<proteinExistence type="inferred from homology"/>
<dbReference type="InterPro" id="IPR004175">
    <property type="entry name" value="RNA_CPDase"/>
</dbReference>
<feature type="short sequence motif" description="HXTX 2" evidence="2">
    <location>
        <begin position="125"/>
        <end position="128"/>
    </location>
</feature>
<dbReference type="EC" id="3.1.4.58" evidence="2"/>
<dbReference type="InterPro" id="IPR009097">
    <property type="entry name" value="Cyclic_Pdiesterase"/>
</dbReference>
<accession>A0A937FGX4</accession>
<keyword evidence="1 2" id="KW-0378">Hydrolase</keyword>
<dbReference type="GO" id="GO:0004113">
    <property type="term" value="F:2',3'-cyclic-nucleotide 3'-phosphodiesterase activity"/>
    <property type="evidence" value="ECO:0007669"/>
    <property type="project" value="InterPro"/>
</dbReference>
<organism evidence="4 5">
    <name type="scientific">Clostridium paridis</name>
    <dbReference type="NCBI Taxonomy" id="2803863"/>
    <lineage>
        <taxon>Bacteria</taxon>
        <taxon>Bacillati</taxon>
        <taxon>Bacillota</taxon>
        <taxon>Clostridia</taxon>
        <taxon>Eubacteriales</taxon>
        <taxon>Clostridiaceae</taxon>
        <taxon>Clostridium</taxon>
    </lineage>
</organism>
<dbReference type="AlphaFoldDB" id="A0A937FGX4"/>
<feature type="domain" description="Phosphoesterase HXTX" evidence="3">
    <location>
        <begin position="9"/>
        <end position="90"/>
    </location>
</feature>
<dbReference type="HAMAP" id="MF_01940">
    <property type="entry name" value="RNA_CPDase"/>
    <property type="match status" value="1"/>
</dbReference>
<feature type="active site" description="Proton donor" evidence="2">
    <location>
        <position position="40"/>
    </location>
</feature>
<dbReference type="PANTHER" id="PTHR35561:SF1">
    <property type="entry name" value="RNA 2',3'-CYCLIC PHOSPHODIESTERASE"/>
    <property type="match status" value="1"/>
</dbReference>
<gene>
    <name evidence="4" type="primary">thpR</name>
    <name evidence="4" type="ORF">JK634_13305</name>
</gene>
<dbReference type="Pfam" id="PF02834">
    <property type="entry name" value="LigT_PEase"/>
    <property type="match status" value="1"/>
</dbReference>
<dbReference type="EMBL" id="JAESWA010000023">
    <property type="protein sequence ID" value="MBL4932785.1"/>
    <property type="molecule type" value="Genomic_DNA"/>
</dbReference>
<reference evidence="4" key="1">
    <citation type="submission" date="2021-01" db="EMBL/GenBank/DDBJ databases">
        <title>Genome public.</title>
        <authorList>
            <person name="Liu C."/>
            <person name="Sun Q."/>
        </authorList>
    </citation>
    <scope>NUCLEOTIDE SEQUENCE</scope>
    <source>
        <strain evidence="4">YIM B02565</strain>
    </source>
</reference>
<evidence type="ECO:0000259" key="3">
    <source>
        <dbReference type="Pfam" id="PF02834"/>
    </source>
</evidence>
<sequence length="183" mass="21357">MRVYIAIDFDNNIKNYLDKITSNIKNYCIEGSFTQKNNFHLTIRFIGEAADTQITRIKEIMDKSLQGISSFELLIGNLGIFKRKKTNILWMGIEENTVLSELHKELTILLQEYKIPFYDKLYMPHITLGRRVLLNEDYKGPNDLIKFERVRIPVKTISLMASKEENGKLNGVPIYRVNLKELL</sequence>
<name>A0A937FGX4_9CLOT</name>
<feature type="short sequence motif" description="HXTX 1" evidence="2">
    <location>
        <begin position="40"/>
        <end position="43"/>
    </location>
</feature>
<dbReference type="InterPro" id="IPR014051">
    <property type="entry name" value="Phosphoesterase_HXTX"/>
</dbReference>
<comment type="function">
    <text evidence="2">Hydrolyzes RNA 2',3'-cyclic phosphodiester to an RNA 2'-phosphomonoester.</text>
</comment>
<dbReference type="GO" id="GO:0008664">
    <property type="term" value="F:RNA 2',3'-cyclic 3'-phosphodiesterase activity"/>
    <property type="evidence" value="ECO:0007669"/>
    <property type="project" value="UniProtKB-EC"/>
</dbReference>
<dbReference type="Gene3D" id="3.90.1140.10">
    <property type="entry name" value="Cyclic phosphodiesterase"/>
    <property type="match status" value="1"/>
</dbReference>
<dbReference type="PANTHER" id="PTHR35561">
    <property type="entry name" value="RNA 2',3'-CYCLIC PHOSPHODIESTERASE"/>
    <property type="match status" value="1"/>
</dbReference>
<protein>
    <recommendedName>
        <fullName evidence="2">RNA 2',3'-cyclic phosphodiesterase</fullName>
        <shortName evidence="2">RNA 2',3'-CPDase</shortName>
        <ecNumber evidence="2">3.1.4.58</ecNumber>
    </recommendedName>
</protein>
<comment type="caution">
    <text evidence="4">The sequence shown here is derived from an EMBL/GenBank/DDBJ whole genome shotgun (WGS) entry which is preliminary data.</text>
</comment>
<feature type="active site" description="Proton acceptor" evidence="2">
    <location>
        <position position="125"/>
    </location>
</feature>
<evidence type="ECO:0000313" key="5">
    <source>
        <dbReference type="Proteomes" id="UP000623681"/>
    </source>
</evidence>
<evidence type="ECO:0000313" key="4">
    <source>
        <dbReference type="EMBL" id="MBL4932785.1"/>
    </source>
</evidence>
<evidence type="ECO:0000256" key="2">
    <source>
        <dbReference type="HAMAP-Rule" id="MF_01940"/>
    </source>
</evidence>
<comment type="similarity">
    <text evidence="2">Belongs to the 2H phosphoesterase superfamily. ThpR family.</text>
</comment>
<evidence type="ECO:0000256" key="1">
    <source>
        <dbReference type="ARBA" id="ARBA00022801"/>
    </source>
</evidence>
<dbReference type="SUPFAM" id="SSF55144">
    <property type="entry name" value="LigT-like"/>
    <property type="match status" value="1"/>
</dbReference>